<evidence type="ECO:0000259" key="8">
    <source>
        <dbReference type="PROSITE" id="PS52004"/>
    </source>
</evidence>
<dbReference type="InterPro" id="IPR013968">
    <property type="entry name" value="PKS_KR"/>
</dbReference>
<reference evidence="10" key="1">
    <citation type="submission" date="2016-10" db="EMBL/GenBank/DDBJ databases">
        <authorList>
            <person name="Varghese N."/>
            <person name="Submissions S."/>
        </authorList>
    </citation>
    <scope>NUCLEOTIDE SEQUENCE [LARGE SCALE GENOMIC DNA]</scope>
    <source>
        <strain evidence="10">DSM 13234</strain>
    </source>
</reference>
<dbReference type="InterPro" id="IPR032821">
    <property type="entry name" value="PKS_assoc"/>
</dbReference>
<proteinExistence type="inferred from homology"/>
<sequence length="4322" mass="456872">MTASGLPSTVSPGRPPAAETHGFPPLPPEAPVSLDMLLRRAAHDCPHAGLSWIGSGGASHRILYPDLLAEAERIAVSLRRAVEPGGAMILLQGDPHLILAGLSACLLGGLVAVPLLAPDQAAAALPRLRQVWETLGQPPILANDSDCDRLADLWPNDAAPPRLLPLSAALAGREGETPPPPAPAPGDIGLMLFTSGSTGQPKGVPLSHHGLHHALRGFDARFDLCAADSVFNWMPLDHVAGLAFLALGALLHGAEQSHIPTESVLKDPLRLLDGLDRSRAALAFVPNFIFTLVAERLETLDRGDVIPSDRWNLSHLRILISGGEAVDAVAARRFEQALARFGLRPGVLRPGFGMSEAGGGITFAEGLETCLVPGLTAQPVTGLGVPVPGLSLRIADDQGEVRPERSIGRVQIRTEALIEGYVNDAEATAEAFLDGWFDTGDLGFLDQGRLFLVGRGKDVLIVNGLNVASPEIEIAAETVQTIVPGQTAALGVRRDGSQTDQVALLFAPRDLTILPPDHAAASFWSEDEAERLAEMIAQIRGAVADRTGLALALCLPLPPDSLPRTSIGKIKRGDLQSDVQSGRFDRLSEAIARLEAAARPRPSTRSEQSAPFDSVTDAPLFALVAQVWRTVLGQECVAPDDSFLTLGGDSIAAARILEELGRTLGLDLPPALLFQAPTPAGLCRALADAIARRPGTVAATIPSPPPSPSSQADDPPVSFGQRGLWLLDRLDGPQSSYNNPVGLRLTGRLDLPALTRALELILARHEPLRTRIVAGPDQDEPVQRIDPVPPVLLDPVAVTAKGLDAAIRTLIDLPFALDRDHPIRIALFALEPDAHLLVLCLHHCASDGWSLALLLRELERAYGAFHAGSQPDLPPLGTRYAEFARWQRDPATANAAGLAYWCERLKDAPPRLDLPLDHPRRPNRLRSATHHRVTLSAAETARLRTLAAGRNTTLAIATLTGFALLLTRLSRQDRVVIGLPVANRPRPDLANLIGFFANTLAVPLHQADGDSFLERIERTALTVLDGLRHQDTPFEAVVEAVNPDRSLGHAPLFQVMFAYQSVVSHAPDLPGLEVRLEKLSPNSSPFDLFLSVEESEDGGLDCCLSADRGLFEPVTAARFAQSYRHILVAATDAAERPLDEIDLLPPEQRTLVMKTWQGGPPVGPDDGATLARLWADRACASPAATAVRTIEGDEIRCGTLFAESRALAWEMLRQGARPGQPVGLLLPRSVALVRASTAALLAGCPFVALDPAAPDHKIAQTAQAAGLRLAICGEGESARLAALGITALAPLAPDPAPDSFVPPGLSAHPDECAFLLFTSGSTGRPKGVVCTHRGIVNRLRWQWSRHPYRPGEICCLRAAVTFADSLAELFGPLLAGVPVVPLSDADIHDPDRLLARLDEIGATRLLLVPSLLALLLDAAPDLGRRLPRLGLISVSGEAMPADLLARLRRAAPNARLLNIYGSSEVSADVSWYEVGPDDPLPPDGTVPIGRPLPGNRIYVLDSARRPVPPGVPGILHVAGEQLARGYLDDPDQTAAAFPTAPDGERLFRTGDLGRFRFDGMLDYLGRDDFMISLHGLRIEPGEVEATLRAHPAVRDAAVTRASLPGGEPILAAFVVLDPVAGAGLTADSLHAFAAGRIARTMVPHRFSRIERLPLLSNGKLDRRALSALEPGETLPSAAASAAPSTPGETLVAQAMSEILGQAPASIHANFFTCGGHSLLAVRLAARIAALSGRDFPVERVFVAPTVAGLARWLDENGDDEATPDLPLVPRAAGSVPDLSPAQRGFWSRQLIEGAERGDGLAGGFDLSGPLNPDHLEAAIRAVVTRHLPLRTLHGEAQGQPLLTLLPTETAMNDIFAALDLSGLTDDSRQDGLAALETMIAAARFDLAAEPPLRLRLARLGPDQARLYFSAHHIAWDGWSTQVFLDELSATIAALAEGRQPALPPLPVSYYDYAAWALARERSGRFAADLAYWRQSLEGAPPLLDLASDWPRPARRDGRASVVRVGLDPATLAGLDALARRRGESRPVVLLAAFAALLAAHGGREDLVIGMVSANRNHPATHGLIGFFVNTLPLRLRLDRARSVADLLDIARGASHAAQAHAEPPFDRIVQTAKVERSLAYAPLVQCLFVHHNEPFAPPVLPGATATPYPIDPIRTGLDLVWETQPDAAGGLSLTVTAAADLFTAATIERLAAHSLTLCRALAETGASDRDWRALPLIPPEEQDRLGRLSQGAPVALPRPALIHDLIRRQALADPEAIALDGPAGPVTRGALDSRASAIAAAIAPHLPETGDALVALCLEPGPDFVACWLGLLQAGAAVLPLDPIWPPERIALILRQTAPVLLVTDPARSLPPLPPGTTRISPDRLATSPSARPPATPGRTLPADGRSLAYVIATSGTTGAPKAVAVEHRSLVNLALAQADLYGIGPATRALLLVSPAFDVAMGELATLLCAGGTLVLADRLAIVPGRELVELLKAYRVTHLSLPPSALAALPPVQDDLPDLACLVLGGEACPQALAERWSPGRTLFNAYGPTEATVCATATRLTTSSDIGRPLPNVQAFCLDAAGRPTAPGVAGELYLGGIGLARGYLGRDDLTQAVFIAHPLGAEGRLYRTGDRVRRREDGGLDFLGRRDDQVKIRGVRIEPIEVAALLDSFPEVAQSVVVPRAEGGTTLLVACYVPARAEGPSPTAEELRQRLKERLPPQAVPDRIVRLDALPLTANGKIDTAALPLAAPTPPPPRPARGLPAARLRPLLAEIWREVLGREVGERENFFDAGGHSLLVAQVQSLIEQRCQHKIAAVDLFRHPTIASLAEALEPSDGASAPEPEAVPSPRDAAEPIAVIGMACRLPGAPDLPAFAQALRDGRELIGRFSDEELLAAGLDPAQLADPAYVRAGGFVADIDCFDAGFFGISPHEAAGLDPQQRVFFECAWHALEHAGHAPGPDGLSAALFAGTGANHYLALAYPDGPPLSEEGFAAYTGNGADFLATRTAYLLNLTGPAVTVQTACSTSLTAVAMACRALRQGEAEFALAGGVSLPLVPRGYLYRPGMIFSPDGHCRPFDAEARGTVPSGGCGLVVLRPLSAALADGDTIHAVIVGAAINNDGAAKAGYLAPGIAGQSAAIRAALAQAGLRPDQIGYVEAHGTGTELGDPIEVAALHQAYGPLAPGSIGLGAVKANLGHADAAAGVIGLIKTVLTVAGGEIPPTPHFTRPNPRIDFAAGPFFVPTRPMPWPKADGTRRAAVSSFGIGGTNAHVVVAQAEAIARAPLPETETEPGWRVVKLSAKSPAALEQLSHALAQDAGTVDFDDFCLTLARGRRSLPLRRAIVCRDKAAAADRLSGRGRPDPARTIEFSGQCRDGAPPLLFLLPGQGSQYPGMGRGLYRAEPVFARRLDTCREFLRPLLGRDILPMLLDPSWPESDLADTAATQPLLFALGLALADLLAQYRLAPAALLGHSLGELTAACVAGVISAEDGLRLVAERGRLMAAMEPGAMIATDLSEDEAGTLCQAHPGLAVAALNGPTACTLSGPVATIQAAEESLRHQGRPAHRLATSHAFHSALMAPAAEALAAFAATMTLTPPRLPVYSNLTGQILTADQATDPAYWARQMLAPVRFGAALAAAAADGLVGIEVGPGRALSGFAAVAGIKTVNCLRHAREDRDESLVFQEALARLWLAGAEPDFAAGLSPTARRVPLAAYPFARDRHWSQPGVAPRRSRSERAADSDPAQWLYVPSWRPQRASGMAASPLRFPRHWLLLEGADPLGEALTERIVARGGMVERVRPGDPDSPAARLTRLTTEGRRPEIVLHLWSLEVGCGEAETGRALDLSLFSLFDLAKALAEGDESAPCRIGLVSRGLHRIDGDESGTPFAAAALGLLKVLPVEQDNLTCRAVDIGMGAVDPDRLLDALLSGPEDGIELALRGRRRWLPGWNPRPLPPAEPSPLRRHGVYWITGGLGGVGLGLARELAARFQARLVLTSRTGLPDPGNWDALAQGEDDIAGRIRAIREIERLGGSVLVIAADCADAAAIEAAHAQATDRFGPLDGIIHAAGLADEAGMARRRKRADSLPVLAPKIAGTLALTRLLGRHDSRAFLVLCSSLGVALPGHKFAQAAYQAANQFMDAVADQAEGSRIVAIDWDDWTEDGMSVRAARRWRERHDGLPDSPPAPGLTAAQGFEVLSRVLGSGEPRVLVSVRDLFEMLAEDRDGPARMAQKLAPNPAQAGRHSRPDLATPYAPAATGTETALIGLWQEILGIEPVGADDDFFELGGHSLMATRLIGLIRERMGVSLPLGALFQAPTPRTAAALVSAAHPPADTTEESKIEEHVL</sequence>
<dbReference type="Gene3D" id="3.30.300.30">
    <property type="match status" value="3"/>
</dbReference>
<dbReference type="PANTHER" id="PTHR45527">
    <property type="entry name" value="NONRIBOSOMAL PEPTIDE SYNTHETASE"/>
    <property type="match status" value="1"/>
</dbReference>
<feature type="region of interest" description="Disordered" evidence="6">
    <location>
        <begin position="2351"/>
        <end position="2382"/>
    </location>
</feature>
<dbReference type="SUPFAM" id="SSF52777">
    <property type="entry name" value="CoA-dependent acyltransferases"/>
    <property type="match status" value="4"/>
</dbReference>
<dbReference type="Gene3D" id="3.30.70.3290">
    <property type="match status" value="1"/>
</dbReference>
<dbReference type="PROSITE" id="PS00455">
    <property type="entry name" value="AMP_BINDING"/>
    <property type="match status" value="3"/>
</dbReference>
<keyword evidence="2" id="KW-0596">Phosphopantetheine</keyword>
<dbReference type="PROSITE" id="PS00606">
    <property type="entry name" value="KS3_1"/>
    <property type="match status" value="1"/>
</dbReference>
<dbReference type="InterPro" id="IPR020841">
    <property type="entry name" value="PKS_Beta-ketoAc_synthase_dom"/>
</dbReference>
<dbReference type="SMART" id="SM00823">
    <property type="entry name" value="PKS_PP"/>
    <property type="match status" value="4"/>
</dbReference>
<dbReference type="SUPFAM" id="SSF47336">
    <property type="entry name" value="ACP-like"/>
    <property type="match status" value="4"/>
</dbReference>
<dbReference type="Gene3D" id="3.30.70.250">
    <property type="entry name" value="Malonyl-CoA ACP transacylase, ACP-binding"/>
    <property type="match status" value="1"/>
</dbReference>
<dbReference type="Pfam" id="PF00501">
    <property type="entry name" value="AMP-binding"/>
    <property type="match status" value="3"/>
</dbReference>
<dbReference type="InterPro" id="IPR009081">
    <property type="entry name" value="PP-bd_ACP"/>
</dbReference>
<dbReference type="NCBIfam" id="TIGR01733">
    <property type="entry name" value="AA-adenyl-dom"/>
    <property type="match status" value="2"/>
</dbReference>
<keyword evidence="4" id="KW-0808">Transferase</keyword>
<dbReference type="Gene3D" id="3.40.50.12780">
    <property type="entry name" value="N-terminal domain of ligase-like"/>
    <property type="match status" value="3"/>
</dbReference>
<dbReference type="GO" id="GO:0005737">
    <property type="term" value="C:cytoplasm"/>
    <property type="evidence" value="ECO:0007669"/>
    <property type="project" value="TreeGrafter"/>
</dbReference>
<dbReference type="Pfam" id="PF08659">
    <property type="entry name" value="KR"/>
    <property type="match status" value="1"/>
</dbReference>
<dbReference type="GO" id="GO:0004315">
    <property type="term" value="F:3-oxoacyl-[acyl-carrier-protein] synthase activity"/>
    <property type="evidence" value="ECO:0007669"/>
    <property type="project" value="InterPro"/>
</dbReference>
<dbReference type="PROSITE" id="PS52004">
    <property type="entry name" value="KS3_2"/>
    <property type="match status" value="1"/>
</dbReference>
<dbReference type="InterPro" id="IPR057326">
    <property type="entry name" value="KR_dom"/>
</dbReference>
<dbReference type="Pfam" id="PF00698">
    <property type="entry name" value="Acyl_transf_1"/>
    <property type="match status" value="1"/>
</dbReference>
<dbReference type="InterPro" id="IPR029058">
    <property type="entry name" value="AB_hydrolase_fold"/>
</dbReference>
<evidence type="ECO:0000256" key="3">
    <source>
        <dbReference type="ARBA" id="ARBA00022553"/>
    </source>
</evidence>
<dbReference type="Pfam" id="PF16197">
    <property type="entry name" value="KAsynt_C_assoc"/>
    <property type="match status" value="1"/>
</dbReference>
<evidence type="ECO:0000256" key="5">
    <source>
        <dbReference type="ARBA" id="ARBA00029443"/>
    </source>
</evidence>
<dbReference type="FunFam" id="1.10.1200.10:FF:000016">
    <property type="entry name" value="Non-ribosomal peptide synthase"/>
    <property type="match status" value="1"/>
</dbReference>
<dbReference type="SUPFAM" id="SSF51735">
    <property type="entry name" value="NAD(P)-binding Rossmann-fold domains"/>
    <property type="match status" value="2"/>
</dbReference>
<dbReference type="InterPro" id="IPR006162">
    <property type="entry name" value="Ppantetheine_attach_site"/>
</dbReference>
<dbReference type="Pfam" id="PF00668">
    <property type="entry name" value="Condensation"/>
    <property type="match status" value="2"/>
</dbReference>
<dbReference type="InterPro" id="IPR016035">
    <property type="entry name" value="Acyl_Trfase/lysoPLipase"/>
</dbReference>
<dbReference type="InterPro" id="IPR016039">
    <property type="entry name" value="Thiolase-like"/>
</dbReference>
<comment type="cofactor">
    <cofactor evidence="1">
        <name>pantetheine 4'-phosphate</name>
        <dbReference type="ChEBI" id="CHEBI:47942"/>
    </cofactor>
</comment>
<evidence type="ECO:0000256" key="4">
    <source>
        <dbReference type="ARBA" id="ARBA00022679"/>
    </source>
</evidence>
<dbReference type="InterPro" id="IPR020845">
    <property type="entry name" value="AMP-binding_CS"/>
</dbReference>
<dbReference type="InterPro" id="IPR045851">
    <property type="entry name" value="AMP-bd_C_sf"/>
</dbReference>
<dbReference type="CDD" id="cd00833">
    <property type="entry name" value="PKS"/>
    <property type="match status" value="1"/>
</dbReference>
<dbReference type="CDD" id="cd19531">
    <property type="entry name" value="LCL_NRPS-like"/>
    <property type="match status" value="2"/>
</dbReference>
<dbReference type="Pfam" id="PF00109">
    <property type="entry name" value="ketoacyl-synt"/>
    <property type="match status" value="1"/>
</dbReference>
<feature type="region of interest" description="Disordered" evidence="6">
    <location>
        <begin position="1"/>
        <end position="26"/>
    </location>
</feature>
<dbReference type="InterPro" id="IPR020806">
    <property type="entry name" value="PKS_PP-bd"/>
</dbReference>
<dbReference type="InterPro" id="IPR016036">
    <property type="entry name" value="Malonyl_transacylase_ACP-bd"/>
</dbReference>
<dbReference type="GO" id="GO:0043041">
    <property type="term" value="P:amino acid activation for nonribosomal peptide biosynthetic process"/>
    <property type="evidence" value="ECO:0007669"/>
    <property type="project" value="TreeGrafter"/>
</dbReference>
<dbReference type="Gene3D" id="1.10.1200.10">
    <property type="entry name" value="ACP-like"/>
    <property type="match status" value="3"/>
</dbReference>
<dbReference type="SMART" id="SM00825">
    <property type="entry name" value="PKS_KS"/>
    <property type="match status" value="1"/>
</dbReference>
<dbReference type="SUPFAM" id="SSF52151">
    <property type="entry name" value="FabD/lysophospholipase-like"/>
    <property type="match status" value="1"/>
</dbReference>
<dbReference type="InterPro" id="IPR023213">
    <property type="entry name" value="CAT-like_dom_sf"/>
</dbReference>
<dbReference type="PANTHER" id="PTHR45527:SF1">
    <property type="entry name" value="FATTY ACID SYNTHASE"/>
    <property type="match status" value="1"/>
</dbReference>
<dbReference type="CDD" id="cd05930">
    <property type="entry name" value="A_NRPS"/>
    <property type="match status" value="2"/>
</dbReference>
<dbReference type="InterPro" id="IPR025110">
    <property type="entry name" value="AMP-bd_C"/>
</dbReference>
<dbReference type="InterPro" id="IPR014031">
    <property type="entry name" value="Ketoacyl_synth_C"/>
</dbReference>
<feature type="domain" description="Carrier" evidence="7">
    <location>
        <begin position="4231"/>
        <end position="4306"/>
    </location>
</feature>
<evidence type="ECO:0000313" key="10">
    <source>
        <dbReference type="Proteomes" id="UP000182983"/>
    </source>
</evidence>
<evidence type="ECO:0000256" key="6">
    <source>
        <dbReference type="SAM" id="MobiDB-lite"/>
    </source>
</evidence>
<dbReference type="InterPro" id="IPR010071">
    <property type="entry name" value="AA_adenyl_dom"/>
</dbReference>
<feature type="domain" description="Ketosynthase family 3 (KS3)" evidence="8">
    <location>
        <begin position="2834"/>
        <end position="3256"/>
    </location>
</feature>
<dbReference type="SMART" id="SM00827">
    <property type="entry name" value="PKS_AT"/>
    <property type="match status" value="1"/>
</dbReference>
<dbReference type="Gene3D" id="3.40.47.10">
    <property type="match status" value="1"/>
</dbReference>
<dbReference type="SUPFAM" id="SSF53901">
    <property type="entry name" value="Thiolase-like"/>
    <property type="match status" value="1"/>
</dbReference>
<feature type="region of interest" description="Disordered" evidence="6">
    <location>
        <begin position="697"/>
        <end position="716"/>
    </location>
</feature>
<gene>
    <name evidence="9" type="ORF">SAMN04244559_02261</name>
</gene>
<name>A0A1H6I667_MAGFU</name>
<evidence type="ECO:0000256" key="2">
    <source>
        <dbReference type="ARBA" id="ARBA00022450"/>
    </source>
</evidence>
<dbReference type="InterPro" id="IPR001242">
    <property type="entry name" value="Condensation_dom"/>
</dbReference>
<evidence type="ECO:0000313" key="9">
    <source>
        <dbReference type="EMBL" id="SEH43087.1"/>
    </source>
</evidence>
<dbReference type="GO" id="GO:0044550">
    <property type="term" value="P:secondary metabolite biosynthetic process"/>
    <property type="evidence" value="ECO:0007669"/>
    <property type="project" value="TreeGrafter"/>
</dbReference>
<dbReference type="InterPro" id="IPR036291">
    <property type="entry name" value="NAD(P)-bd_dom_sf"/>
</dbReference>
<keyword evidence="10" id="KW-1185">Reference proteome</keyword>
<evidence type="ECO:0000259" key="7">
    <source>
        <dbReference type="PROSITE" id="PS50075"/>
    </source>
</evidence>
<dbReference type="Pfam" id="PF13193">
    <property type="entry name" value="AMP-binding_C"/>
    <property type="match status" value="2"/>
</dbReference>
<dbReference type="InterPro" id="IPR001227">
    <property type="entry name" value="Ac_transferase_dom_sf"/>
</dbReference>
<dbReference type="SUPFAM" id="SSF56801">
    <property type="entry name" value="Acetyl-CoA synthetase-like"/>
    <property type="match status" value="3"/>
</dbReference>
<dbReference type="InterPro" id="IPR018201">
    <property type="entry name" value="Ketoacyl_synth_AS"/>
</dbReference>
<feature type="domain" description="Carrier" evidence="7">
    <location>
        <begin position="1682"/>
        <end position="1757"/>
    </location>
</feature>
<keyword evidence="3" id="KW-0597">Phosphoprotein</keyword>
<dbReference type="GO" id="GO:0031177">
    <property type="term" value="F:phosphopantetheine binding"/>
    <property type="evidence" value="ECO:0007669"/>
    <property type="project" value="InterPro"/>
</dbReference>
<dbReference type="Pfam" id="PF00550">
    <property type="entry name" value="PP-binding"/>
    <property type="match status" value="4"/>
</dbReference>
<dbReference type="SUPFAM" id="SSF55048">
    <property type="entry name" value="Probable ACP-binding domain of malonyl-CoA ACP transacylase"/>
    <property type="match status" value="1"/>
</dbReference>
<dbReference type="PROSITE" id="PS50075">
    <property type="entry name" value="CARRIER"/>
    <property type="match status" value="4"/>
</dbReference>
<protein>
    <submittedName>
        <fullName evidence="9">Amino acid adenylation domain-containing protein</fullName>
    </submittedName>
</protein>
<feature type="domain" description="Carrier" evidence="7">
    <location>
        <begin position="615"/>
        <end position="690"/>
    </location>
</feature>
<dbReference type="Gene3D" id="3.30.559.30">
    <property type="entry name" value="Nonribosomal peptide synthetase, condensation domain"/>
    <property type="match status" value="2"/>
</dbReference>
<dbReference type="InterPro" id="IPR042099">
    <property type="entry name" value="ANL_N_sf"/>
</dbReference>
<dbReference type="Pfam" id="PF02801">
    <property type="entry name" value="Ketoacyl-synt_C"/>
    <property type="match status" value="1"/>
</dbReference>
<dbReference type="RefSeq" id="WP_170834567.1">
    <property type="nucleotide sequence ID" value="NZ_FNWO01000009.1"/>
</dbReference>
<feature type="domain" description="Carrier" evidence="7">
    <location>
        <begin position="2743"/>
        <end position="2817"/>
    </location>
</feature>
<dbReference type="Gene3D" id="3.40.50.720">
    <property type="entry name" value="NAD(P)-binding Rossmann-like Domain"/>
    <property type="match status" value="1"/>
</dbReference>
<dbReference type="InterPro" id="IPR014043">
    <property type="entry name" value="Acyl_transferase_dom"/>
</dbReference>
<dbReference type="Gene3D" id="3.30.559.10">
    <property type="entry name" value="Chloramphenicol acetyltransferase-like domain"/>
    <property type="match status" value="2"/>
</dbReference>
<dbReference type="SMART" id="SM00822">
    <property type="entry name" value="PKS_KR"/>
    <property type="match status" value="1"/>
</dbReference>
<accession>A0A1H6I667</accession>
<dbReference type="InterPro" id="IPR036736">
    <property type="entry name" value="ACP-like_sf"/>
</dbReference>
<dbReference type="GO" id="GO:0006633">
    <property type="term" value="P:fatty acid biosynthetic process"/>
    <property type="evidence" value="ECO:0007669"/>
    <property type="project" value="InterPro"/>
</dbReference>
<feature type="compositionally biased region" description="Polar residues" evidence="6">
    <location>
        <begin position="1"/>
        <end position="11"/>
    </location>
</feature>
<dbReference type="Proteomes" id="UP000182983">
    <property type="component" value="Unassembled WGS sequence"/>
</dbReference>
<comment type="similarity">
    <text evidence="5">In the C-terminal section; belongs to the NRP synthetase family.</text>
</comment>
<evidence type="ECO:0000256" key="1">
    <source>
        <dbReference type="ARBA" id="ARBA00001957"/>
    </source>
</evidence>
<dbReference type="EMBL" id="FNWO01000009">
    <property type="protein sequence ID" value="SEH43087.1"/>
    <property type="molecule type" value="Genomic_DNA"/>
</dbReference>
<organism evidence="9 10">
    <name type="scientific">Magnetospirillum fulvum</name>
    <name type="common">Rhodospirillum fulvum</name>
    <dbReference type="NCBI Taxonomy" id="1082"/>
    <lineage>
        <taxon>Bacteria</taxon>
        <taxon>Pseudomonadati</taxon>
        <taxon>Pseudomonadota</taxon>
        <taxon>Alphaproteobacteria</taxon>
        <taxon>Rhodospirillales</taxon>
        <taxon>Rhodospirillaceae</taxon>
        <taxon>Magnetospirillum</taxon>
    </lineage>
</organism>
<dbReference type="Gene3D" id="3.40.50.1820">
    <property type="entry name" value="alpha/beta hydrolase"/>
    <property type="match status" value="1"/>
</dbReference>
<dbReference type="PROSITE" id="PS00012">
    <property type="entry name" value="PHOSPHOPANTETHEINE"/>
    <property type="match status" value="3"/>
</dbReference>
<dbReference type="InterPro" id="IPR014030">
    <property type="entry name" value="Ketoacyl_synth_N"/>
</dbReference>
<dbReference type="InterPro" id="IPR000873">
    <property type="entry name" value="AMP-dep_synth/lig_dom"/>
</dbReference>
<dbReference type="Gene3D" id="3.40.366.10">
    <property type="entry name" value="Malonyl-Coenzyme A Acyl Carrier Protein, domain 2"/>
    <property type="match status" value="1"/>
</dbReference>